<feature type="region of interest" description="Disordered" evidence="1">
    <location>
        <begin position="33"/>
        <end position="77"/>
    </location>
</feature>
<dbReference type="Proteomes" id="UP001054252">
    <property type="component" value="Unassembled WGS sequence"/>
</dbReference>
<organism evidence="2 3">
    <name type="scientific">Rubroshorea leprosula</name>
    <dbReference type="NCBI Taxonomy" id="152421"/>
    <lineage>
        <taxon>Eukaryota</taxon>
        <taxon>Viridiplantae</taxon>
        <taxon>Streptophyta</taxon>
        <taxon>Embryophyta</taxon>
        <taxon>Tracheophyta</taxon>
        <taxon>Spermatophyta</taxon>
        <taxon>Magnoliopsida</taxon>
        <taxon>eudicotyledons</taxon>
        <taxon>Gunneridae</taxon>
        <taxon>Pentapetalae</taxon>
        <taxon>rosids</taxon>
        <taxon>malvids</taxon>
        <taxon>Malvales</taxon>
        <taxon>Dipterocarpaceae</taxon>
        <taxon>Rubroshorea</taxon>
    </lineage>
</organism>
<evidence type="ECO:0000313" key="2">
    <source>
        <dbReference type="EMBL" id="GKU95842.1"/>
    </source>
</evidence>
<dbReference type="PANTHER" id="PTHR35761:SF1">
    <property type="entry name" value="PROTEIN SENSITIVE TO UV 2"/>
    <property type="match status" value="1"/>
</dbReference>
<dbReference type="InterPro" id="IPR044952">
    <property type="entry name" value="SUV2"/>
</dbReference>
<dbReference type="GO" id="GO:0006974">
    <property type="term" value="P:DNA damage response"/>
    <property type="evidence" value="ECO:0007669"/>
    <property type="project" value="InterPro"/>
</dbReference>
<comment type="caution">
    <text evidence="2">The sequence shown here is derived from an EMBL/GenBank/DDBJ whole genome shotgun (WGS) entry which is preliminary data.</text>
</comment>
<proteinExistence type="predicted"/>
<evidence type="ECO:0000313" key="3">
    <source>
        <dbReference type="Proteomes" id="UP001054252"/>
    </source>
</evidence>
<dbReference type="PANTHER" id="PTHR35761">
    <property type="entry name" value="ATR INTERACTING PROTEIN"/>
    <property type="match status" value="1"/>
</dbReference>
<dbReference type="EMBL" id="BPVZ01000009">
    <property type="protein sequence ID" value="GKU95842.1"/>
    <property type="molecule type" value="Genomic_DNA"/>
</dbReference>
<name>A0AAV5I406_9ROSI</name>
<accession>A0AAV5I406</accession>
<gene>
    <name evidence="2" type="ORF">SLEP1_g9150</name>
</gene>
<keyword evidence="3" id="KW-1185">Reference proteome</keyword>
<dbReference type="AlphaFoldDB" id="A0AAV5I406"/>
<protein>
    <submittedName>
        <fullName evidence="2">Uncharacterized protein</fullName>
    </submittedName>
</protein>
<evidence type="ECO:0000256" key="1">
    <source>
        <dbReference type="SAM" id="MobiDB-lite"/>
    </source>
</evidence>
<sequence length="464" mass="51343">MNEENFWGDENFLKEVIEFEQLVLSSCTQNANQIQTQNHHHPPCSSNSPPPQQRHQLLFPAPPPTDSLRYSPPRELSQRTADFGSALTEHPVNGVFAQCPAPSTPTRRARASDQCEIPVAAHQGAPQDFHNANALDDNIAKSSCKAAAVQADLHTSLDLSKKLQGIWTPPSDNFGRSMMSKLFVDCPSDFNALFGFMSGFMNSSCKMVSCLAVEGSSDASKVSSLYSVVTKISNGMMPLETLFEPLFDLCGVENDVIAYKSLHLLHVLLKHLLTFERKSEGSCEESVRLEAVSIMNVILMRSDVYTEREKFGQILVFETISPLLKKEVGSHVQKEIVQLLYLRLNCPKLLVTFCSECSWGESVSAANDNHQSNSSFKVFSMVLEGLADCIACCRNGLLDLELQRNAIILLAFIASSGKSGFNILVNHQLSREATFLMLILQLIVSEIDIEATVCTKSDETFRAR</sequence>
<reference evidence="2 3" key="1">
    <citation type="journal article" date="2021" name="Commun. Biol.">
        <title>The genome of Shorea leprosula (Dipterocarpaceae) highlights the ecological relevance of drought in aseasonal tropical rainforests.</title>
        <authorList>
            <person name="Ng K.K.S."/>
            <person name="Kobayashi M.J."/>
            <person name="Fawcett J.A."/>
            <person name="Hatakeyama M."/>
            <person name="Paape T."/>
            <person name="Ng C.H."/>
            <person name="Ang C.C."/>
            <person name="Tnah L.H."/>
            <person name="Lee C.T."/>
            <person name="Nishiyama T."/>
            <person name="Sese J."/>
            <person name="O'Brien M.J."/>
            <person name="Copetti D."/>
            <person name="Mohd Noor M.I."/>
            <person name="Ong R.C."/>
            <person name="Putra M."/>
            <person name="Sireger I.Z."/>
            <person name="Indrioko S."/>
            <person name="Kosugi Y."/>
            <person name="Izuno A."/>
            <person name="Isagi Y."/>
            <person name="Lee S.L."/>
            <person name="Shimizu K.K."/>
        </authorList>
    </citation>
    <scope>NUCLEOTIDE SEQUENCE [LARGE SCALE GENOMIC DNA]</scope>
    <source>
        <strain evidence="2">214</strain>
    </source>
</reference>